<organism evidence="2 3">
    <name type="scientific">Penicillium alfredii</name>
    <dbReference type="NCBI Taxonomy" id="1506179"/>
    <lineage>
        <taxon>Eukaryota</taxon>
        <taxon>Fungi</taxon>
        <taxon>Dikarya</taxon>
        <taxon>Ascomycota</taxon>
        <taxon>Pezizomycotina</taxon>
        <taxon>Eurotiomycetes</taxon>
        <taxon>Eurotiomycetidae</taxon>
        <taxon>Eurotiales</taxon>
        <taxon>Aspergillaceae</taxon>
        <taxon>Penicillium</taxon>
    </lineage>
</organism>
<reference evidence="2" key="2">
    <citation type="journal article" date="2023" name="IMA Fungus">
        <title>Comparative genomic study of the Penicillium genus elucidates a diverse pangenome and 15 lateral gene transfer events.</title>
        <authorList>
            <person name="Petersen C."/>
            <person name="Sorensen T."/>
            <person name="Nielsen M.R."/>
            <person name="Sondergaard T.E."/>
            <person name="Sorensen J.L."/>
            <person name="Fitzpatrick D.A."/>
            <person name="Frisvad J.C."/>
            <person name="Nielsen K.L."/>
        </authorList>
    </citation>
    <scope>NUCLEOTIDE SEQUENCE</scope>
    <source>
        <strain evidence="2">IBT 34128</strain>
    </source>
</reference>
<evidence type="ECO:0000313" key="3">
    <source>
        <dbReference type="Proteomes" id="UP001141434"/>
    </source>
</evidence>
<comment type="caution">
    <text evidence="2">The sequence shown here is derived from an EMBL/GenBank/DDBJ whole genome shotgun (WGS) entry which is preliminary data.</text>
</comment>
<dbReference type="EMBL" id="JAPMSZ010000011">
    <property type="protein sequence ID" value="KAJ5084782.1"/>
    <property type="molecule type" value="Genomic_DNA"/>
</dbReference>
<dbReference type="GeneID" id="81399055"/>
<proteinExistence type="predicted"/>
<evidence type="ECO:0000256" key="1">
    <source>
        <dbReference type="SAM" id="MobiDB-lite"/>
    </source>
</evidence>
<dbReference type="RefSeq" id="XP_056508179.1">
    <property type="nucleotide sequence ID" value="XM_056659886.1"/>
</dbReference>
<feature type="compositionally biased region" description="Polar residues" evidence="1">
    <location>
        <begin position="535"/>
        <end position="547"/>
    </location>
</feature>
<reference evidence="2" key="1">
    <citation type="submission" date="2022-11" db="EMBL/GenBank/DDBJ databases">
        <authorList>
            <person name="Petersen C."/>
        </authorList>
    </citation>
    <scope>NUCLEOTIDE SEQUENCE</scope>
    <source>
        <strain evidence="2">IBT 34128</strain>
    </source>
</reference>
<evidence type="ECO:0000313" key="2">
    <source>
        <dbReference type="EMBL" id="KAJ5084782.1"/>
    </source>
</evidence>
<dbReference type="OrthoDB" id="4227485at2759"/>
<dbReference type="Proteomes" id="UP001141434">
    <property type="component" value="Unassembled WGS sequence"/>
</dbReference>
<dbReference type="AlphaFoldDB" id="A0A9W9JXM0"/>
<keyword evidence="3" id="KW-1185">Reference proteome</keyword>
<feature type="region of interest" description="Disordered" evidence="1">
    <location>
        <begin position="717"/>
        <end position="745"/>
    </location>
</feature>
<sequence>MDSPDNPLGYRTNQLALQKLQYYQGCAIIELRHLMFEPDDVFGGRQLNERNVKRLLTIFEIEGCGNLEPEHRVAAIIDQETLTKTLTHTNLSRQALLDPTNQPRLLLERDARLTCVYGKHRLKAGEAFGENRWLVDLYLDVLPSEALTQLREESTKSLRLTDGEIYRTLRLYQTLQNGAQEQKWLLEERSASFADSASVRLVEGLMPECSLGDRRRIAELVESKQIFPLISGVEERKILQDKLVSTPGRLISLNTLIQDTLFLEGPAKALHRLCPPKFINLRKTMCYQWSLVGTGRSLEIQRSEQDFTPMPSSASPFAACMIQLWLFGLRHLVQQHNDAKNNRRNFGWSTEMFSLSKLAILADRLGFSSDQIKVLRTENLSQKIAQGFFESLCKEEFCRFEEREVQSMSNRFQSSLRNLPKYNEGPTERAHFTTNNTDFMAKRRFNSPTQDQYEQQRRHLFLEQVFGDDQPAAQYPTPLGVTRDILFCFFGKEIFREAFNSRDIGSSEGPTEPQNEIPYGNTGPNRMETDETSLRDQTAGQPSQSSRLDPVEEEDSPSEPVEFDPHPSGTPDRDKTEAAPPLAAGFEDASCNRPLGIKNYLSVHRKVTEILQMWYQSQNQELVVVFLFESRTYYKFTTGDGYNLRSTLQDLARDHYFLLINQYGVGIPDMNKAYEEALKERLVLVAKRDNPKQRRNEEGSISADKLREYVYNYNVHTGKRKAPDDQSGKRNVPMQRSEDDVMEEA</sequence>
<gene>
    <name evidence="2" type="ORF">NUU61_009361</name>
</gene>
<dbReference type="InterPro" id="IPR022198">
    <property type="entry name" value="DUF3723"/>
</dbReference>
<feature type="region of interest" description="Disordered" evidence="1">
    <location>
        <begin position="501"/>
        <end position="579"/>
    </location>
</feature>
<accession>A0A9W9JXM0</accession>
<protein>
    <submittedName>
        <fullName evidence="2">Uncharacterized protein</fullName>
    </submittedName>
</protein>
<name>A0A9W9JXM0_9EURO</name>
<dbReference type="Pfam" id="PF12520">
    <property type="entry name" value="DUF3723"/>
    <property type="match status" value="2"/>
</dbReference>